<keyword evidence="2" id="KW-1185">Reference proteome</keyword>
<dbReference type="InParanoid" id="A0A1H9GNF2"/>
<evidence type="ECO:0000313" key="2">
    <source>
        <dbReference type="Proteomes" id="UP000199021"/>
    </source>
</evidence>
<dbReference type="OrthoDB" id="9807574at2"/>
<gene>
    <name evidence="1" type="ORF">SAMN05444359_11136</name>
</gene>
<dbReference type="Proteomes" id="UP000199021">
    <property type="component" value="Unassembled WGS sequence"/>
</dbReference>
<dbReference type="AlphaFoldDB" id="A0A1H9GNF2"/>
<reference evidence="2" key="1">
    <citation type="submission" date="2016-10" db="EMBL/GenBank/DDBJ databases">
        <authorList>
            <person name="Varghese N."/>
            <person name="Submissions S."/>
        </authorList>
    </citation>
    <scope>NUCLEOTIDE SEQUENCE [LARGE SCALE GENOMIC DNA]</scope>
    <source>
        <strain evidence="2">DSM 24740</strain>
    </source>
</reference>
<name>A0A1H9GNF2_9BACT</name>
<accession>A0A1H9GNF2</accession>
<protein>
    <submittedName>
        <fullName evidence="1">Outer membrane protein beta-barrel domain-containing protein</fullName>
    </submittedName>
</protein>
<dbReference type="InterPro" id="IPR011250">
    <property type="entry name" value="OMP/PagP_B-barrel"/>
</dbReference>
<dbReference type="EMBL" id="FOFB01000011">
    <property type="protein sequence ID" value="SEQ51616.1"/>
    <property type="molecule type" value="Genomic_DNA"/>
</dbReference>
<dbReference type="STRING" id="478744.SAMN05444359_11136"/>
<evidence type="ECO:0000313" key="1">
    <source>
        <dbReference type="EMBL" id="SEQ51616.1"/>
    </source>
</evidence>
<dbReference type="RefSeq" id="WP_090168326.1">
    <property type="nucleotide sequence ID" value="NZ_FOFB01000011.1"/>
</dbReference>
<dbReference type="Gene3D" id="2.40.160.20">
    <property type="match status" value="1"/>
</dbReference>
<sequence length="186" mass="20792">MPDYPFIPLFALLIFLCLCPAFLTGQDQTDSISQESDQLKMGVSFLLSAYRFDDFTYDPTILLGVRVSRQITTDLLVAAEFRVGTPEDRFRERGLLGNVNLNINYQFFPIGKIRPYAGLAVGYYDITGFQDRIPDTQFAAGGTVGLTFPFGTRVSAFTEVQYTNFFQAEVIQRGQPGASFGLQNSF</sequence>
<organism evidence="1 2">
    <name type="scientific">Neolewinella agarilytica</name>
    <dbReference type="NCBI Taxonomy" id="478744"/>
    <lineage>
        <taxon>Bacteria</taxon>
        <taxon>Pseudomonadati</taxon>
        <taxon>Bacteroidota</taxon>
        <taxon>Saprospiria</taxon>
        <taxon>Saprospirales</taxon>
        <taxon>Lewinellaceae</taxon>
        <taxon>Neolewinella</taxon>
    </lineage>
</organism>
<proteinExistence type="predicted"/>
<dbReference type="SUPFAM" id="SSF56925">
    <property type="entry name" value="OMPA-like"/>
    <property type="match status" value="1"/>
</dbReference>